<evidence type="ECO:0000259" key="1">
    <source>
        <dbReference type="Pfam" id="PF05118"/>
    </source>
</evidence>
<dbReference type="InterPro" id="IPR007803">
    <property type="entry name" value="Asp/Arg/Pro-Hydrxlase"/>
</dbReference>
<comment type="caution">
    <text evidence="2">The sequence shown here is derived from an EMBL/GenBank/DDBJ whole genome shotgun (WGS) entry which is preliminary data.</text>
</comment>
<name>A0A167L5W9_9GAMM</name>
<dbReference type="PATRIC" id="fig|1365257.3.peg.3465"/>
<evidence type="ECO:0000313" key="2">
    <source>
        <dbReference type="EMBL" id="KZN63866.1"/>
    </source>
</evidence>
<evidence type="ECO:0000313" key="3">
    <source>
        <dbReference type="Proteomes" id="UP000076661"/>
    </source>
</evidence>
<sequence length="204" mass="23158">MDAKLKGTRDVISLAKLPLSCDLEAINAEVALLDDSQWCMHVNQACYIGTWDVMPLYVQTKHMHAHPVLQCFSIEQTNAAFSPLPIMKHLPALAQFLAQFKCPLKSVRLMRLHPNSKILPHHDHEVSLEYGEARLHVPMTGSDSVDFIVNELRAPMVNGEVWYVNAHLEHRVSNLGAESRINLVIDCKVEDWLKKIIKSSEQKF</sequence>
<protein>
    <recommendedName>
        <fullName evidence="1">Aspartyl/asparaginy/proline hydroxylase domain-containing protein</fullName>
    </recommendedName>
</protein>
<feature type="domain" description="Aspartyl/asparaginy/proline hydroxylase" evidence="1">
    <location>
        <begin position="50"/>
        <end position="187"/>
    </location>
</feature>
<dbReference type="RefSeq" id="WP_063381909.1">
    <property type="nucleotide sequence ID" value="NZ_AUXX01000031.1"/>
</dbReference>
<dbReference type="Gene3D" id="2.60.120.330">
    <property type="entry name" value="B-lactam Antibiotic, Isopenicillin N Synthase, Chain"/>
    <property type="match status" value="1"/>
</dbReference>
<dbReference type="SUPFAM" id="SSF51197">
    <property type="entry name" value="Clavaminate synthase-like"/>
    <property type="match status" value="1"/>
</dbReference>
<dbReference type="InterPro" id="IPR027443">
    <property type="entry name" value="IPNS-like_sf"/>
</dbReference>
<proteinExistence type="predicted"/>
<accession>A0A167L5W9</accession>
<dbReference type="AlphaFoldDB" id="A0A167L5W9"/>
<dbReference type="Pfam" id="PF05118">
    <property type="entry name" value="Asp_Arg_Hydrox"/>
    <property type="match status" value="1"/>
</dbReference>
<dbReference type="EMBL" id="AUXX01000031">
    <property type="protein sequence ID" value="KZN63866.1"/>
    <property type="molecule type" value="Genomic_DNA"/>
</dbReference>
<dbReference type="Proteomes" id="UP000076661">
    <property type="component" value="Unassembled WGS sequence"/>
</dbReference>
<gene>
    <name evidence="2" type="ORF">N478_23245</name>
</gene>
<organism evidence="2 3">
    <name type="scientific">Pseudoalteromonas luteoviolacea S4060-1</name>
    <dbReference type="NCBI Taxonomy" id="1365257"/>
    <lineage>
        <taxon>Bacteria</taxon>
        <taxon>Pseudomonadati</taxon>
        <taxon>Pseudomonadota</taxon>
        <taxon>Gammaproteobacteria</taxon>
        <taxon>Alteromonadales</taxon>
        <taxon>Pseudoalteromonadaceae</taxon>
        <taxon>Pseudoalteromonas</taxon>
    </lineage>
</organism>
<reference evidence="2 3" key="1">
    <citation type="submission" date="2013-07" db="EMBL/GenBank/DDBJ databases">
        <title>Comparative Genomic and Metabolomic Analysis of Twelve Strains of Pseudoalteromonas luteoviolacea.</title>
        <authorList>
            <person name="Vynne N.G."/>
            <person name="Mansson M."/>
            <person name="Gram L."/>
        </authorList>
    </citation>
    <scope>NUCLEOTIDE SEQUENCE [LARGE SCALE GENOMIC DNA]</scope>
    <source>
        <strain evidence="2 3">S4060-1</strain>
    </source>
</reference>